<dbReference type="InterPro" id="IPR050437">
    <property type="entry name" value="Ribos_protein_bS1-like"/>
</dbReference>
<dbReference type="GO" id="GO:0006412">
    <property type="term" value="P:translation"/>
    <property type="evidence" value="ECO:0007669"/>
    <property type="project" value="TreeGrafter"/>
</dbReference>
<accession>A0A1C9C8Y5</accession>
<dbReference type="PANTHER" id="PTHR10724:SF7">
    <property type="entry name" value="SMALL RIBOSOMAL SUBUNIT PROTEIN BS1C"/>
    <property type="match status" value="1"/>
</dbReference>
<dbReference type="InterPro" id="IPR003029">
    <property type="entry name" value="S1_domain"/>
</dbReference>
<dbReference type="InterPro" id="IPR012340">
    <property type="entry name" value="NA-bd_OB-fold"/>
</dbReference>
<geneLocation type="plastid" evidence="7"/>
<evidence type="ECO:0000259" key="6">
    <source>
        <dbReference type="PROSITE" id="PS50126"/>
    </source>
</evidence>
<dbReference type="AlphaFoldDB" id="A0A1C9C8Y5"/>
<dbReference type="GeneID" id="29071279"/>
<evidence type="ECO:0000256" key="5">
    <source>
        <dbReference type="ARBA" id="ARBA00081784"/>
    </source>
</evidence>
<organism evidence="7">
    <name type="scientific">Schimmelmannia schousboei</name>
    <dbReference type="NCBI Taxonomy" id="173468"/>
    <lineage>
        <taxon>Eukaryota</taxon>
        <taxon>Rhodophyta</taxon>
        <taxon>Florideophyceae</taxon>
        <taxon>Rhodymeniophycidae</taxon>
        <taxon>Acrosymphytales</taxon>
        <taxon>Schimmelmanniaceae</taxon>
        <taxon>Schimmelmannia</taxon>
    </lineage>
</organism>
<name>A0A1C9C8Y5_9FLOR</name>
<proteinExistence type="inferred from homology"/>
<dbReference type="PROSITE" id="PS50126">
    <property type="entry name" value="S1"/>
    <property type="match status" value="2"/>
</dbReference>
<dbReference type="GO" id="GO:1990904">
    <property type="term" value="C:ribonucleoprotein complex"/>
    <property type="evidence" value="ECO:0007669"/>
    <property type="project" value="UniProtKB-KW"/>
</dbReference>
<evidence type="ECO:0000256" key="1">
    <source>
        <dbReference type="ARBA" id="ARBA00006767"/>
    </source>
</evidence>
<dbReference type="Gene3D" id="2.40.50.140">
    <property type="entry name" value="Nucleic acid-binding proteins"/>
    <property type="match status" value="2"/>
</dbReference>
<keyword evidence="3" id="KW-0687">Ribonucleoprotein</keyword>
<evidence type="ECO:0000313" key="7">
    <source>
        <dbReference type="EMBL" id="AOM64829.1"/>
    </source>
</evidence>
<keyword evidence="2 7" id="KW-0689">Ribosomal protein</keyword>
<dbReference type="EMBL" id="KX284711">
    <property type="protein sequence ID" value="AOM64829.1"/>
    <property type="molecule type" value="Genomic_DNA"/>
</dbReference>
<dbReference type="RefSeq" id="YP_009295894.1">
    <property type="nucleotide sequence ID" value="NC_031168.1"/>
</dbReference>
<gene>
    <name evidence="7" type="primary">rps1</name>
    <name evidence="7" type="ORF">Schim_148</name>
</gene>
<evidence type="ECO:0000256" key="2">
    <source>
        <dbReference type="ARBA" id="ARBA00022980"/>
    </source>
</evidence>
<dbReference type="PANTHER" id="PTHR10724">
    <property type="entry name" value="30S RIBOSOMAL PROTEIN S1"/>
    <property type="match status" value="1"/>
</dbReference>
<dbReference type="Pfam" id="PF00575">
    <property type="entry name" value="S1"/>
    <property type="match status" value="2"/>
</dbReference>
<dbReference type="GO" id="GO:0003729">
    <property type="term" value="F:mRNA binding"/>
    <property type="evidence" value="ECO:0007669"/>
    <property type="project" value="TreeGrafter"/>
</dbReference>
<dbReference type="GO" id="GO:0005840">
    <property type="term" value="C:ribosome"/>
    <property type="evidence" value="ECO:0007669"/>
    <property type="project" value="UniProtKB-KW"/>
</dbReference>
<comment type="similarity">
    <text evidence="1">Belongs to the bacterial ribosomal protein bS1 family.</text>
</comment>
<protein>
    <recommendedName>
        <fullName evidence="4">Small ribosomal subunit protein bS1c</fullName>
    </recommendedName>
    <alternativeName>
        <fullName evidence="5">30S ribosomal protein S1, chloroplastic</fullName>
    </alternativeName>
</protein>
<dbReference type="SMART" id="SM00316">
    <property type="entry name" value="S1"/>
    <property type="match status" value="3"/>
</dbReference>
<keyword evidence="7" id="KW-0934">Plastid</keyword>
<dbReference type="FunFam" id="2.40.50.140:FF:000103">
    <property type="entry name" value="protein RRP5 homolog"/>
    <property type="match status" value="1"/>
</dbReference>
<feature type="domain" description="S1 motif" evidence="6">
    <location>
        <begin position="192"/>
        <end position="260"/>
    </location>
</feature>
<reference evidence="7" key="1">
    <citation type="journal article" date="2016" name="BMC Biol.">
        <title>Parallel evolution of highly conserved plastid genome architecture in red seaweeds and seed plants.</title>
        <authorList>
            <person name="Lee J."/>
            <person name="Cho C.H."/>
            <person name="Park S.I."/>
            <person name="Choi J.W."/>
            <person name="Song H.S."/>
            <person name="West J.A."/>
            <person name="Bhattacharya D."/>
            <person name="Yoon H.S."/>
        </authorList>
    </citation>
    <scope>NUCLEOTIDE SEQUENCE</scope>
</reference>
<evidence type="ECO:0000256" key="4">
    <source>
        <dbReference type="ARBA" id="ARBA00069232"/>
    </source>
</evidence>
<evidence type="ECO:0000256" key="3">
    <source>
        <dbReference type="ARBA" id="ARBA00023274"/>
    </source>
</evidence>
<sequence>MLYQKGFTEQDFSSMLNKYSYYFHPGDIVAGTVFNKEDNGFLVDIGADIAGYLPIEEVSLKSKKHMNTSNLNHLQNTTREFFILAYNENSQQLILSIKRLEYIRAWKRIKQLIKEDIIFSLSIHTINKGGIITYIEGLQGFIPNSHLVIAEPHILNHQIKCKMLIADEKTNQIIFSNKSAVLYLATNKIKIGDIVYGVITNIKTYGLFIQIHDIPALLHISEIGSQYIDNLHHVFKMGNIIKVKILHIDTKQGRLSVSKRNID</sequence>
<dbReference type="GO" id="GO:0003735">
    <property type="term" value="F:structural constituent of ribosome"/>
    <property type="evidence" value="ECO:0007669"/>
    <property type="project" value="TreeGrafter"/>
</dbReference>
<feature type="domain" description="S1 motif" evidence="6">
    <location>
        <begin position="26"/>
        <end position="98"/>
    </location>
</feature>
<dbReference type="SUPFAM" id="SSF50249">
    <property type="entry name" value="Nucleic acid-binding proteins"/>
    <property type="match status" value="2"/>
</dbReference>